<keyword evidence="7 10" id="KW-1133">Transmembrane helix</keyword>
<protein>
    <submittedName>
        <fullName evidence="11">Uncharacterized protein</fullName>
    </submittedName>
</protein>
<gene>
    <name evidence="11" type="ORF">ACA1_140250</name>
</gene>
<reference evidence="11 12" key="1">
    <citation type="journal article" date="2013" name="Genome Biol.">
        <title>Genome of Acanthamoeba castellanii highlights extensive lateral gene transfer and early evolution of tyrosine kinase signaling.</title>
        <authorList>
            <person name="Clarke M."/>
            <person name="Lohan A.J."/>
            <person name="Liu B."/>
            <person name="Lagkouvardos I."/>
            <person name="Roy S."/>
            <person name="Zafar N."/>
            <person name="Bertelli C."/>
            <person name="Schilde C."/>
            <person name="Kianianmomeni A."/>
            <person name="Burglin T.R."/>
            <person name="Frech C."/>
            <person name="Turcotte B."/>
            <person name="Kopec K.O."/>
            <person name="Synnott J.M."/>
            <person name="Choo C."/>
            <person name="Paponov I."/>
            <person name="Finkler A."/>
            <person name="Soon Heng Tan C."/>
            <person name="Hutchins A.P."/>
            <person name="Weinmeier T."/>
            <person name="Rattei T."/>
            <person name="Chu J.S."/>
            <person name="Gimenez G."/>
            <person name="Irimia M."/>
            <person name="Rigden D.J."/>
            <person name="Fitzpatrick D.A."/>
            <person name="Lorenzo-Morales J."/>
            <person name="Bateman A."/>
            <person name="Chiu C.H."/>
            <person name="Tang P."/>
            <person name="Hegemann P."/>
            <person name="Fromm H."/>
            <person name="Raoult D."/>
            <person name="Greub G."/>
            <person name="Miranda-Saavedra D."/>
            <person name="Chen N."/>
            <person name="Nash P."/>
            <person name="Ginger M.L."/>
            <person name="Horn M."/>
            <person name="Schaap P."/>
            <person name="Caler L."/>
            <person name="Loftus B."/>
        </authorList>
    </citation>
    <scope>NUCLEOTIDE SEQUENCE [LARGE SCALE GENOMIC DNA]</scope>
    <source>
        <strain evidence="11 12">Neff</strain>
    </source>
</reference>
<dbReference type="VEuPathDB" id="AmoebaDB:ACA1_140250"/>
<evidence type="ECO:0000313" key="12">
    <source>
        <dbReference type="Proteomes" id="UP000011083"/>
    </source>
</evidence>
<feature type="transmembrane region" description="Helical" evidence="10">
    <location>
        <begin position="314"/>
        <end position="334"/>
    </location>
</feature>
<evidence type="ECO:0000256" key="9">
    <source>
        <dbReference type="SAM" id="MobiDB-lite"/>
    </source>
</evidence>
<keyword evidence="4" id="KW-0813">Transport</keyword>
<feature type="transmembrane region" description="Helical" evidence="10">
    <location>
        <begin position="180"/>
        <end position="199"/>
    </location>
</feature>
<feature type="transmembrane region" description="Helical" evidence="10">
    <location>
        <begin position="366"/>
        <end position="387"/>
    </location>
</feature>
<evidence type="ECO:0000256" key="6">
    <source>
        <dbReference type="ARBA" id="ARBA00022692"/>
    </source>
</evidence>
<dbReference type="KEGG" id="acan:ACA1_140250"/>
<evidence type="ECO:0000256" key="3">
    <source>
        <dbReference type="ARBA" id="ARBA00006366"/>
    </source>
</evidence>
<dbReference type="GO" id="GO:0005886">
    <property type="term" value="C:plasma membrane"/>
    <property type="evidence" value="ECO:0007669"/>
    <property type="project" value="UniProtKB-SubCell"/>
</dbReference>
<comment type="catalytic activity">
    <reaction evidence="1">
        <text>riboflavin(in) = riboflavin(out)</text>
        <dbReference type="Rhea" id="RHEA:35015"/>
        <dbReference type="ChEBI" id="CHEBI:57986"/>
    </reaction>
</comment>
<comment type="similarity">
    <text evidence="3">Belongs to the riboflavin transporter family.</text>
</comment>
<dbReference type="PANTHER" id="PTHR12929">
    <property type="entry name" value="SOLUTE CARRIER FAMILY 52"/>
    <property type="match status" value="1"/>
</dbReference>
<dbReference type="InterPro" id="IPR009357">
    <property type="entry name" value="Riboflavin_transptr"/>
</dbReference>
<feature type="transmembrane region" description="Helical" evidence="10">
    <location>
        <begin position="458"/>
        <end position="475"/>
    </location>
</feature>
<keyword evidence="6 10" id="KW-0812">Transmembrane</keyword>
<dbReference type="Pfam" id="PF06237">
    <property type="entry name" value="SLC52_ribofla_tr"/>
    <property type="match status" value="1"/>
</dbReference>
<feature type="transmembrane region" description="Helical" evidence="10">
    <location>
        <begin position="83"/>
        <end position="104"/>
    </location>
</feature>
<feature type="transmembrane region" description="Helical" evidence="10">
    <location>
        <begin position="42"/>
        <end position="63"/>
    </location>
</feature>
<feature type="transmembrane region" description="Helical" evidence="10">
    <location>
        <begin position="146"/>
        <end position="168"/>
    </location>
</feature>
<dbReference type="RefSeq" id="XP_004334153.1">
    <property type="nucleotide sequence ID" value="XM_004334105.1"/>
</dbReference>
<dbReference type="Proteomes" id="UP000011083">
    <property type="component" value="Unassembled WGS sequence"/>
</dbReference>
<evidence type="ECO:0000313" key="11">
    <source>
        <dbReference type="EMBL" id="ELR12140.1"/>
    </source>
</evidence>
<dbReference type="OrthoDB" id="9995836at2759"/>
<keyword evidence="5" id="KW-1003">Cell membrane</keyword>
<accession>L8GGF6</accession>
<keyword evidence="8 10" id="KW-0472">Membrane</keyword>
<evidence type="ECO:0000256" key="7">
    <source>
        <dbReference type="ARBA" id="ARBA00022989"/>
    </source>
</evidence>
<feature type="transmembrane region" description="Helical" evidence="10">
    <location>
        <begin position="211"/>
        <end position="234"/>
    </location>
</feature>
<keyword evidence="12" id="KW-1185">Reference proteome</keyword>
<proteinExistence type="inferred from homology"/>
<evidence type="ECO:0000256" key="1">
    <source>
        <dbReference type="ARBA" id="ARBA00000215"/>
    </source>
</evidence>
<feature type="transmembrane region" description="Helical" evidence="10">
    <location>
        <begin position="111"/>
        <end position="134"/>
    </location>
</feature>
<name>L8GGF6_ACACF</name>
<evidence type="ECO:0000256" key="8">
    <source>
        <dbReference type="ARBA" id="ARBA00023136"/>
    </source>
</evidence>
<organism evidence="11 12">
    <name type="scientific">Acanthamoeba castellanii (strain ATCC 30010 / Neff)</name>
    <dbReference type="NCBI Taxonomy" id="1257118"/>
    <lineage>
        <taxon>Eukaryota</taxon>
        <taxon>Amoebozoa</taxon>
        <taxon>Discosea</taxon>
        <taxon>Longamoebia</taxon>
        <taxon>Centramoebida</taxon>
        <taxon>Acanthamoebidae</taxon>
        <taxon>Acanthamoeba</taxon>
    </lineage>
</organism>
<dbReference type="STRING" id="1257118.L8GGF6"/>
<evidence type="ECO:0000256" key="2">
    <source>
        <dbReference type="ARBA" id="ARBA00004651"/>
    </source>
</evidence>
<evidence type="ECO:0000256" key="4">
    <source>
        <dbReference type="ARBA" id="ARBA00022448"/>
    </source>
</evidence>
<evidence type="ECO:0000256" key="5">
    <source>
        <dbReference type="ARBA" id="ARBA00022475"/>
    </source>
</evidence>
<feature type="transmembrane region" description="Helical" evidence="10">
    <location>
        <begin position="340"/>
        <end position="359"/>
    </location>
</feature>
<dbReference type="GeneID" id="14912626"/>
<feature type="region of interest" description="Disordered" evidence="9">
    <location>
        <begin position="1"/>
        <end position="20"/>
    </location>
</feature>
<comment type="subcellular location">
    <subcellularLocation>
        <location evidence="2">Cell membrane</location>
        <topology evidence="2">Multi-pass membrane protein</topology>
    </subcellularLocation>
</comment>
<dbReference type="GO" id="GO:0032217">
    <property type="term" value="F:riboflavin transmembrane transporter activity"/>
    <property type="evidence" value="ECO:0007669"/>
    <property type="project" value="InterPro"/>
</dbReference>
<evidence type="ECO:0000256" key="10">
    <source>
        <dbReference type="SAM" id="Phobius"/>
    </source>
</evidence>
<dbReference type="AlphaFoldDB" id="L8GGF6"/>
<dbReference type="OMA" id="FMAMFLH"/>
<dbReference type="EMBL" id="KB008128">
    <property type="protein sequence ID" value="ELR12140.1"/>
    <property type="molecule type" value="Genomic_DNA"/>
</dbReference>
<sequence>MEAMIRDEGGLEQETGKGRGSDGLVDVVLAPARWGPAKRKRVLAEAGMHLLFFLVGLAPWLLVNALFMQLPVFIAELPEGNSIASYLIIIIQLGNIIPIGYVVVRQYMRVPYNWVIVGTLGCGIATAILLGVFWDHTAHLFDSTRSVALMVLTLFAGLVGCFAVVSFFPFASLFKHSITAALSTGMGINGLVPSLLAAIQDPGGSKRFSVAVFFFIMGACLALSLFSYVCILLLMNSARVRQHLEGAPTDQEPSSYAQSQRLLSKAATTGSDHEEVEGSSRVVGEADDELLLPVGPLPSLAVIRLLSNPLLNQFYICLINYVLVGMLPYAVSGYKDSGTWLMWTNIAATVTSSLGRFLCTWFRYYSLTWVSLAQTPLWVFLMVISLLGDRSLVPESLAFLIVVDILATPPTSSVCALPNALFTLLNGWEDTMAYIKVATEHPEIAERASTFVAAANQLGAFCGSLVSFLLVMVYLE</sequence>